<dbReference type="Pfam" id="PF14048">
    <property type="entry name" value="MBD_C"/>
    <property type="match status" value="1"/>
</dbReference>
<sequence length="196" mass="22305">MSTTDCPALPKGWKREEIIRKNGLSSGKIDVFYYSPSGKRFRSKPQLARFLGDAVDLSTFDYRTGKINSLLLRKRNLEKTDLHGPRKPKQLFWEKRLQGLRASDMDEEAFPNFELPRNMKGIGPELSDETLLRSIATALHVSGQPIVGQTNSRVMMDKNPSVYINPGALGKDIKKQEEKVQQARNKLRECLKELCV</sequence>
<dbReference type="PANTHER" id="PTHR12396">
    <property type="entry name" value="METHYL-CPG BINDING PROTEIN, MBD"/>
    <property type="match status" value="1"/>
</dbReference>
<evidence type="ECO:0000256" key="4">
    <source>
        <dbReference type="ARBA" id="ARBA00022553"/>
    </source>
</evidence>
<gene>
    <name evidence="10" type="ORF">HNY73_002672</name>
</gene>
<dbReference type="GO" id="GO:0000785">
    <property type="term" value="C:chromatin"/>
    <property type="evidence" value="ECO:0007669"/>
    <property type="project" value="UniProtKB-ARBA"/>
</dbReference>
<dbReference type="GO" id="GO:0006346">
    <property type="term" value="P:DNA methylation-dependent constitutive heterochromatin formation"/>
    <property type="evidence" value="ECO:0007669"/>
    <property type="project" value="TreeGrafter"/>
</dbReference>
<dbReference type="CDD" id="cd01396">
    <property type="entry name" value="MeCP2_MBD"/>
    <property type="match status" value="1"/>
</dbReference>
<dbReference type="GO" id="GO:0000118">
    <property type="term" value="C:histone deacetylase complex"/>
    <property type="evidence" value="ECO:0007669"/>
    <property type="project" value="UniProtKB-ARBA"/>
</dbReference>
<evidence type="ECO:0000256" key="8">
    <source>
        <dbReference type="ARBA" id="ARBA00023242"/>
    </source>
</evidence>
<dbReference type="InterPro" id="IPR016177">
    <property type="entry name" value="DNA-bd_dom_sf"/>
</dbReference>
<dbReference type="FunFam" id="3.30.890.10:FF:000003">
    <property type="entry name" value="methyl-CpG-binding domain protein 2"/>
    <property type="match status" value="1"/>
</dbReference>
<dbReference type="EMBL" id="JABXBU010000002">
    <property type="protein sequence ID" value="KAF8794730.1"/>
    <property type="molecule type" value="Genomic_DNA"/>
</dbReference>
<name>A0A8T0FYL3_ARGBR</name>
<dbReference type="Proteomes" id="UP000807504">
    <property type="component" value="Unassembled WGS sequence"/>
</dbReference>
<evidence type="ECO:0000256" key="5">
    <source>
        <dbReference type="ARBA" id="ARBA00023015"/>
    </source>
</evidence>
<dbReference type="SMART" id="SM00391">
    <property type="entry name" value="MBD"/>
    <property type="match status" value="1"/>
</dbReference>
<dbReference type="InterPro" id="IPR025884">
    <property type="entry name" value="MeCpG-bd_2/3_C_dom"/>
</dbReference>
<evidence type="ECO:0000256" key="1">
    <source>
        <dbReference type="ARBA" id="ARBA00004123"/>
    </source>
</evidence>
<dbReference type="AlphaFoldDB" id="A0A8T0FYL3"/>
<keyword evidence="7" id="KW-0804">Transcription</keyword>
<dbReference type="Gene3D" id="3.30.890.10">
    <property type="entry name" value="Methyl-cpg-binding Protein 2, Chain A"/>
    <property type="match status" value="1"/>
</dbReference>
<keyword evidence="4" id="KW-0597">Phosphoprotein</keyword>
<dbReference type="SUPFAM" id="SSF54171">
    <property type="entry name" value="DNA-binding domain"/>
    <property type="match status" value="1"/>
</dbReference>
<accession>A0A8T0FYL3</accession>
<dbReference type="PANTHER" id="PTHR12396:SF0">
    <property type="entry name" value="METHYL-CPG BINDING DOMAIN PROTEIN-LIKE, ISOFORM C"/>
    <property type="match status" value="1"/>
</dbReference>
<protein>
    <submittedName>
        <fullName evidence="10">Methyl-CpG-binding domain protein 2 like protein</fullName>
    </submittedName>
</protein>
<keyword evidence="5" id="KW-0805">Transcription regulation</keyword>
<evidence type="ECO:0000256" key="6">
    <source>
        <dbReference type="ARBA" id="ARBA00023125"/>
    </source>
</evidence>
<evidence type="ECO:0000256" key="7">
    <source>
        <dbReference type="ARBA" id="ARBA00023163"/>
    </source>
</evidence>
<proteinExistence type="predicted"/>
<dbReference type="GO" id="GO:0008327">
    <property type="term" value="F:methyl-CpG binding"/>
    <property type="evidence" value="ECO:0007669"/>
    <property type="project" value="TreeGrafter"/>
</dbReference>
<feature type="domain" description="MBD" evidence="9">
    <location>
        <begin position="1"/>
        <end position="67"/>
    </location>
</feature>
<evidence type="ECO:0000256" key="3">
    <source>
        <dbReference type="ARBA" id="ARBA00022454"/>
    </source>
</evidence>
<dbReference type="PROSITE" id="PS50982">
    <property type="entry name" value="MBD"/>
    <property type="match status" value="1"/>
</dbReference>
<keyword evidence="11" id="KW-1185">Reference proteome</keyword>
<comment type="subcellular location">
    <subcellularLocation>
        <location evidence="2">Chromosome</location>
    </subcellularLocation>
    <subcellularLocation>
        <location evidence="1">Nucleus</location>
    </subcellularLocation>
</comment>
<evidence type="ECO:0000313" key="10">
    <source>
        <dbReference type="EMBL" id="KAF8794730.1"/>
    </source>
</evidence>
<dbReference type="InterPro" id="IPR001739">
    <property type="entry name" value="Methyl_CpG_DNA-bd"/>
</dbReference>
<keyword evidence="6" id="KW-0238">DNA-binding</keyword>
<evidence type="ECO:0000256" key="2">
    <source>
        <dbReference type="ARBA" id="ARBA00004286"/>
    </source>
</evidence>
<dbReference type="GO" id="GO:0000122">
    <property type="term" value="P:negative regulation of transcription by RNA polymerase II"/>
    <property type="evidence" value="ECO:0007669"/>
    <property type="project" value="TreeGrafter"/>
</dbReference>
<keyword evidence="8" id="KW-0539">Nucleus</keyword>
<evidence type="ECO:0000313" key="11">
    <source>
        <dbReference type="Proteomes" id="UP000807504"/>
    </source>
</evidence>
<keyword evidence="3" id="KW-0158">Chromosome</keyword>
<reference evidence="10" key="1">
    <citation type="journal article" date="2020" name="bioRxiv">
        <title>Chromosome-level reference genome of the European wasp spider Argiope bruennichi: a resource for studies on range expansion and evolutionary adaptation.</title>
        <authorList>
            <person name="Sheffer M.M."/>
            <person name="Hoppe A."/>
            <person name="Krehenwinkel H."/>
            <person name="Uhl G."/>
            <person name="Kuss A.W."/>
            <person name="Jensen L."/>
            <person name="Jensen C."/>
            <person name="Gillespie R.G."/>
            <person name="Hoff K.J."/>
            <person name="Prost S."/>
        </authorList>
    </citation>
    <scope>NUCLEOTIDE SEQUENCE</scope>
</reference>
<organism evidence="10 11">
    <name type="scientific">Argiope bruennichi</name>
    <name type="common">Wasp spider</name>
    <name type="synonym">Aranea bruennichi</name>
    <dbReference type="NCBI Taxonomy" id="94029"/>
    <lineage>
        <taxon>Eukaryota</taxon>
        <taxon>Metazoa</taxon>
        <taxon>Ecdysozoa</taxon>
        <taxon>Arthropoda</taxon>
        <taxon>Chelicerata</taxon>
        <taxon>Arachnida</taxon>
        <taxon>Araneae</taxon>
        <taxon>Araneomorphae</taxon>
        <taxon>Entelegynae</taxon>
        <taxon>Araneoidea</taxon>
        <taxon>Araneidae</taxon>
        <taxon>Argiope</taxon>
    </lineage>
</organism>
<reference evidence="10" key="2">
    <citation type="submission" date="2020-06" db="EMBL/GenBank/DDBJ databases">
        <authorList>
            <person name="Sheffer M."/>
        </authorList>
    </citation>
    <scope>NUCLEOTIDE SEQUENCE</scope>
</reference>
<evidence type="ECO:0000259" key="9">
    <source>
        <dbReference type="PROSITE" id="PS50982"/>
    </source>
</evidence>
<comment type="caution">
    <text evidence="10">The sequence shown here is derived from an EMBL/GenBank/DDBJ whole genome shotgun (WGS) entry which is preliminary data.</text>
</comment>
<dbReference type="Pfam" id="PF01429">
    <property type="entry name" value="MBD"/>
    <property type="match status" value="1"/>
</dbReference>